<dbReference type="PIRSF" id="PIRSF001021">
    <property type="entry name" value="Alph-amls_thrmst"/>
    <property type="match status" value="1"/>
</dbReference>
<dbReference type="EMBL" id="JAKLTR010000001">
    <property type="protein sequence ID" value="MCG2613106.1"/>
    <property type="molecule type" value="Genomic_DNA"/>
</dbReference>
<dbReference type="Proteomes" id="UP001165367">
    <property type="component" value="Unassembled WGS sequence"/>
</dbReference>
<dbReference type="InterPro" id="IPR013776">
    <property type="entry name" value="A-amylase_thermo"/>
</dbReference>
<dbReference type="Pfam" id="PF00128">
    <property type="entry name" value="Alpha-amylase"/>
    <property type="match status" value="1"/>
</dbReference>
<evidence type="ECO:0000256" key="5">
    <source>
        <dbReference type="ARBA" id="ARBA00023277"/>
    </source>
</evidence>
<dbReference type="SMART" id="SM00642">
    <property type="entry name" value="Aamy"/>
    <property type="match status" value="1"/>
</dbReference>
<dbReference type="InterPro" id="IPR006047">
    <property type="entry name" value="GH13_cat_dom"/>
</dbReference>
<proteinExistence type="inferred from homology"/>
<comment type="cofactor">
    <cofactor evidence="1">
        <name>Ca(2+)</name>
        <dbReference type="ChEBI" id="CHEBI:29108"/>
    </cofactor>
</comment>
<sequence>MENFTLFQFFHWYYDADGNLWQHAKNEADRLADWGVTHIWLPPAYKSFKGIHEPGYAVYDLYDLGEFDQQGSVRTRYGTKQEYLDCIKALQAKGINVLADIVLNHKLGADEMENIPVRKVSDENRNEYTSEPIMIDAYTKFTFPGRKGKYSTYEWDWHSFTGVCNDNDIHIILNEYSNGTWEEMLEEENGNYDYLMGNDIEFRNPHVRKELKKWGEWYVKTTGVDGFRLDALKHITPNFFPEWLDHLDKRFKKHFFCVGEYWQNNVYALMNYIATTGERVRLFDVPLHFNFYDASQRGEDYDLRQIFDNSLVKEKPESAITFVDNHDTQPLQALQSTVEYWFKPLANAMTLLRDQGIPCLFYPTIYEAKYVDYQDGEEIYIELNNIEAVITMAKVRSRLAYGPQHDYFTHANMIGWTREGIDEKPSSGCAVLLSNNTDGQEEMYVGERLANKVFIDVCGGREERVQIDEAGKGIFFTNGRSVSVWVQEGSLS</sequence>
<dbReference type="InterPro" id="IPR017853">
    <property type="entry name" value="GH"/>
</dbReference>
<keyword evidence="5" id="KW-0119">Carbohydrate metabolism</keyword>
<comment type="similarity">
    <text evidence="2">Belongs to the glycosyl hydrolase 13 family.</text>
</comment>
<dbReference type="GO" id="GO:0004556">
    <property type="term" value="F:alpha-amylase activity"/>
    <property type="evidence" value="ECO:0007669"/>
    <property type="project" value="UniProtKB-EC"/>
</dbReference>
<evidence type="ECO:0000256" key="3">
    <source>
        <dbReference type="ARBA" id="ARBA00022723"/>
    </source>
</evidence>
<dbReference type="NCBIfam" id="NF006968">
    <property type="entry name" value="PRK09441.1-1"/>
    <property type="match status" value="1"/>
</dbReference>
<evidence type="ECO:0000256" key="2">
    <source>
        <dbReference type="ARBA" id="ARBA00008061"/>
    </source>
</evidence>
<evidence type="ECO:0000256" key="1">
    <source>
        <dbReference type="ARBA" id="ARBA00001913"/>
    </source>
</evidence>
<dbReference type="PANTHER" id="PTHR43447">
    <property type="entry name" value="ALPHA-AMYLASE"/>
    <property type="match status" value="1"/>
</dbReference>
<keyword evidence="3" id="KW-0479">Metal-binding</keyword>
<dbReference type="EC" id="3.2.1.1" evidence="8"/>
<dbReference type="SUPFAM" id="SSF51011">
    <property type="entry name" value="Glycosyl hydrolase domain"/>
    <property type="match status" value="1"/>
</dbReference>
<comment type="caution">
    <text evidence="8">The sequence shown here is derived from an EMBL/GenBank/DDBJ whole genome shotgun (WGS) entry which is preliminary data.</text>
</comment>
<dbReference type="Gene3D" id="3.20.20.80">
    <property type="entry name" value="Glycosidases"/>
    <property type="match status" value="1"/>
</dbReference>
<dbReference type="CDD" id="cd11318">
    <property type="entry name" value="AmyAc_bac_fung_AmyA"/>
    <property type="match status" value="1"/>
</dbReference>
<evidence type="ECO:0000256" key="6">
    <source>
        <dbReference type="ARBA" id="ARBA00023295"/>
    </source>
</evidence>
<accession>A0ABS9KLB8</accession>
<dbReference type="InterPro" id="IPR013780">
    <property type="entry name" value="Glyco_hydro_b"/>
</dbReference>
<feature type="domain" description="Glycosyl hydrolase family 13 catalytic" evidence="7">
    <location>
        <begin position="4"/>
        <end position="396"/>
    </location>
</feature>
<dbReference type="Gene3D" id="2.60.40.1180">
    <property type="entry name" value="Golgi alpha-mannosidase II"/>
    <property type="match status" value="1"/>
</dbReference>
<organism evidence="8 9">
    <name type="scientific">Terrimonas ginsenosidimutans</name>
    <dbReference type="NCBI Taxonomy" id="2908004"/>
    <lineage>
        <taxon>Bacteria</taxon>
        <taxon>Pseudomonadati</taxon>
        <taxon>Bacteroidota</taxon>
        <taxon>Chitinophagia</taxon>
        <taxon>Chitinophagales</taxon>
        <taxon>Chitinophagaceae</taxon>
        <taxon>Terrimonas</taxon>
    </lineage>
</organism>
<evidence type="ECO:0000256" key="4">
    <source>
        <dbReference type="ARBA" id="ARBA00022801"/>
    </source>
</evidence>
<evidence type="ECO:0000313" key="9">
    <source>
        <dbReference type="Proteomes" id="UP001165367"/>
    </source>
</evidence>
<dbReference type="RefSeq" id="WP_237868331.1">
    <property type="nucleotide sequence ID" value="NZ_JAKLTR010000001.1"/>
</dbReference>
<reference evidence="8" key="1">
    <citation type="submission" date="2022-01" db="EMBL/GenBank/DDBJ databases">
        <authorList>
            <person name="Jo J.-H."/>
            <person name="Im W.-T."/>
        </authorList>
    </citation>
    <scope>NUCLEOTIDE SEQUENCE</scope>
    <source>
        <strain evidence="8">NA20</strain>
    </source>
</reference>
<keyword evidence="4 8" id="KW-0378">Hydrolase</keyword>
<keyword evidence="9" id="KW-1185">Reference proteome</keyword>
<dbReference type="NCBIfam" id="NF006969">
    <property type="entry name" value="PRK09441.1-2"/>
    <property type="match status" value="1"/>
</dbReference>
<name>A0ABS9KLB8_9BACT</name>
<gene>
    <name evidence="8" type="ORF">LZZ85_02405</name>
</gene>
<evidence type="ECO:0000313" key="8">
    <source>
        <dbReference type="EMBL" id="MCG2613106.1"/>
    </source>
</evidence>
<keyword evidence="6 8" id="KW-0326">Glycosidase</keyword>
<dbReference type="SUPFAM" id="SSF51445">
    <property type="entry name" value="(Trans)glycosidases"/>
    <property type="match status" value="1"/>
</dbReference>
<evidence type="ECO:0000259" key="7">
    <source>
        <dbReference type="SMART" id="SM00642"/>
    </source>
</evidence>
<protein>
    <submittedName>
        <fullName evidence="8">Alpha-amylase</fullName>
        <ecNumber evidence="8">3.2.1.1</ecNumber>
    </submittedName>
</protein>
<dbReference type="Gene3D" id="2.40.30.140">
    <property type="match status" value="1"/>
</dbReference>